<evidence type="ECO:0000259" key="1">
    <source>
        <dbReference type="Pfam" id="PF00535"/>
    </source>
</evidence>
<gene>
    <name evidence="2" type="ORF">KJ970_10230</name>
</gene>
<comment type="caution">
    <text evidence="2">The sequence shown here is derived from an EMBL/GenBank/DDBJ whole genome shotgun (WGS) entry which is preliminary data.</text>
</comment>
<dbReference type="InterPro" id="IPR050834">
    <property type="entry name" value="Glycosyltransf_2"/>
</dbReference>
<dbReference type="CDD" id="cd00761">
    <property type="entry name" value="Glyco_tranf_GTA_type"/>
    <property type="match status" value="1"/>
</dbReference>
<dbReference type="PANTHER" id="PTHR43685:SF11">
    <property type="entry name" value="GLYCOSYLTRANSFERASE TAGX-RELATED"/>
    <property type="match status" value="1"/>
</dbReference>
<proteinExistence type="predicted"/>
<sequence length="237" mass="26697">METGTGNPLVSTIVPVYNGEPFIREALDSILAQDYESQEIIVVNDGSTDGTCKIIESYPHLTVIHQSNKGVSSARNAGLEKSHGELIAFLDSDDRWTPEKLRLQVAFLQQNQEIDYVCAMARHLLAPGTPWPAWLKKELLESPQIAYSPCTLLAWKKTFERVGPFNPELRTGEDTDWFARANDLGIRGGVVHEVLMVRRIHDRNISAPSEQSNRHLLKILQASIKRKRELAEKEKNS</sequence>
<feature type="domain" description="Glycosyltransferase 2-like" evidence="1">
    <location>
        <begin position="11"/>
        <end position="135"/>
    </location>
</feature>
<dbReference type="AlphaFoldDB" id="A0A948RVJ0"/>
<evidence type="ECO:0000313" key="3">
    <source>
        <dbReference type="Proteomes" id="UP000777784"/>
    </source>
</evidence>
<protein>
    <submittedName>
        <fullName evidence="2">Glycosyltransferase family 2 protein</fullName>
    </submittedName>
</protein>
<dbReference type="InterPro" id="IPR029044">
    <property type="entry name" value="Nucleotide-diphossugar_trans"/>
</dbReference>
<dbReference type="Gene3D" id="3.90.550.10">
    <property type="entry name" value="Spore Coat Polysaccharide Biosynthesis Protein SpsA, Chain A"/>
    <property type="match status" value="1"/>
</dbReference>
<dbReference type="InterPro" id="IPR001173">
    <property type="entry name" value="Glyco_trans_2-like"/>
</dbReference>
<dbReference type="PANTHER" id="PTHR43685">
    <property type="entry name" value="GLYCOSYLTRANSFERASE"/>
    <property type="match status" value="1"/>
</dbReference>
<dbReference type="Pfam" id="PF00535">
    <property type="entry name" value="Glycos_transf_2"/>
    <property type="match status" value="1"/>
</dbReference>
<dbReference type="Proteomes" id="UP000777784">
    <property type="component" value="Unassembled WGS sequence"/>
</dbReference>
<name>A0A948RVJ0_UNCEI</name>
<accession>A0A948RVJ0</accession>
<dbReference type="EMBL" id="JAHJDP010000053">
    <property type="protein sequence ID" value="MBU2691296.1"/>
    <property type="molecule type" value="Genomic_DNA"/>
</dbReference>
<dbReference type="SUPFAM" id="SSF53448">
    <property type="entry name" value="Nucleotide-diphospho-sugar transferases"/>
    <property type="match status" value="1"/>
</dbReference>
<evidence type="ECO:0000313" key="2">
    <source>
        <dbReference type="EMBL" id="MBU2691296.1"/>
    </source>
</evidence>
<organism evidence="2 3">
    <name type="scientific">Eiseniibacteriota bacterium</name>
    <dbReference type="NCBI Taxonomy" id="2212470"/>
    <lineage>
        <taxon>Bacteria</taxon>
        <taxon>Candidatus Eiseniibacteriota</taxon>
    </lineage>
</organism>
<reference evidence="2" key="1">
    <citation type="submission" date="2021-05" db="EMBL/GenBank/DDBJ databases">
        <title>Energy efficiency and biological interactions define the core microbiome of deep oligotrophic groundwater.</title>
        <authorList>
            <person name="Mehrshad M."/>
            <person name="Lopez-Fernandez M."/>
            <person name="Bell E."/>
            <person name="Bernier-Latmani R."/>
            <person name="Bertilsson S."/>
            <person name="Dopson M."/>
        </authorList>
    </citation>
    <scope>NUCLEOTIDE SEQUENCE</scope>
    <source>
        <strain evidence="2">Modern_marine.mb.64</strain>
    </source>
</reference>